<dbReference type="RefSeq" id="XP_028542600.1">
    <property type="nucleotide sequence ID" value="XM_028686799.1"/>
</dbReference>
<gene>
    <name evidence="1" type="ORF">PGO_061560</name>
</gene>
<keyword evidence="2" id="KW-1185">Reference proteome</keyword>
<name>A0A1Y1JBV4_PLAGO</name>
<evidence type="ECO:0000313" key="2">
    <source>
        <dbReference type="Proteomes" id="UP000195521"/>
    </source>
</evidence>
<organism evidence="1 2">
    <name type="scientific">Plasmodium gonderi</name>
    <dbReference type="NCBI Taxonomy" id="77519"/>
    <lineage>
        <taxon>Eukaryota</taxon>
        <taxon>Sar</taxon>
        <taxon>Alveolata</taxon>
        <taxon>Apicomplexa</taxon>
        <taxon>Aconoidasida</taxon>
        <taxon>Haemosporida</taxon>
        <taxon>Plasmodiidae</taxon>
        <taxon>Plasmodium</taxon>
        <taxon>Plasmodium (Plasmodium)</taxon>
    </lineage>
</organism>
<reference evidence="2" key="1">
    <citation type="submission" date="2017-04" db="EMBL/GenBank/DDBJ databases">
        <title>Plasmodium gonderi genome.</title>
        <authorList>
            <person name="Arisue N."/>
            <person name="Honma H."/>
            <person name="Kawai S."/>
            <person name="Tougan T."/>
            <person name="Tanabe K."/>
            <person name="Horii T."/>
        </authorList>
    </citation>
    <scope>NUCLEOTIDE SEQUENCE [LARGE SCALE GENOMIC DNA]</scope>
    <source>
        <strain evidence="2">ATCC 30045</strain>
    </source>
</reference>
<dbReference type="GeneID" id="39746723"/>
<protein>
    <submittedName>
        <fullName evidence="1">Uncharacterized protein</fullName>
    </submittedName>
</protein>
<evidence type="ECO:0000313" key="1">
    <source>
        <dbReference type="EMBL" id="GAW80011.1"/>
    </source>
</evidence>
<dbReference type="OrthoDB" id="380119at2759"/>
<dbReference type="Proteomes" id="UP000195521">
    <property type="component" value="Unassembled WGS sequence"/>
</dbReference>
<proteinExistence type="predicted"/>
<dbReference type="EMBL" id="BDQF01000007">
    <property type="protein sequence ID" value="GAW80011.1"/>
    <property type="molecule type" value="Genomic_DNA"/>
</dbReference>
<sequence>MKAEKRGETLIVNESILCIKRYFDLHDSTVISINELIKIIIQKNESPITGFDETEEFEDLVKNELTYAFIKEFEAVKLTLIELKACINEMKRLNGIIDEAQYDKAISSSGRCSNILLSLRNFFKSTLTHFRRDYMLKKKLHEALIHVDSSCENEINRLQLMWKETPFLFTILHKHKVNKLIMECKQFLQKP</sequence>
<dbReference type="AlphaFoldDB" id="A0A1Y1JBV4"/>
<accession>A0A1Y1JBV4</accession>
<comment type="caution">
    <text evidence="1">The sequence shown here is derived from an EMBL/GenBank/DDBJ whole genome shotgun (WGS) entry which is preliminary data.</text>
</comment>
<dbReference type="OMA" id="NRLQLMW"/>